<protein>
    <submittedName>
        <fullName evidence="4">Acetyl esterase</fullName>
    </submittedName>
</protein>
<dbReference type="InterPro" id="IPR049492">
    <property type="entry name" value="BD-FAE-like_dom"/>
</dbReference>
<evidence type="ECO:0000256" key="2">
    <source>
        <dbReference type="SAM" id="MobiDB-lite"/>
    </source>
</evidence>
<feature type="domain" description="BD-FAE-like" evidence="3">
    <location>
        <begin position="107"/>
        <end position="315"/>
    </location>
</feature>
<dbReference type="InterPro" id="IPR050300">
    <property type="entry name" value="GDXG_lipolytic_enzyme"/>
</dbReference>
<sequence length="382" mass="41651">MSAFSSVNANDAIKTKILELYPQADTNGDGVISDAEEAMVSRQALKRHPKADKDGDGVLSDAEKQSLLRMAANRAKPKPSTTSTDKAKKTPSFANVKYGEHERQVFDIWLADADEPTPLAIYIHGGGFKNGSKDKLKPNELSELLDAGISVAAINYRYLTIAPLPAAHHDARRALQFMRSKAVQWNINKNKVAAFGGSAGAQICMWLAFSDEMAKPDSLDPIERESTRLTCVATAGGQTSNGVEFWSKTIGPLLGENKKIESLSLPLNGESDPKKVRMAMWGAKTLGEANEIAFRHSALDIVSADDPPIFMSYGMSPTDKMPTDPKRVRGWLIHHVNLGIALKEKADAIKVEAHLKHPGAKTKYQSLVDFFAAKLLEEQSTP</sequence>
<dbReference type="OrthoDB" id="265201at2"/>
<name>A0A5C5Z1R3_9BACT</name>
<keyword evidence="5" id="KW-1185">Reference proteome</keyword>
<feature type="region of interest" description="Disordered" evidence="2">
    <location>
        <begin position="71"/>
        <end position="93"/>
    </location>
</feature>
<dbReference type="SUPFAM" id="SSF53474">
    <property type="entry name" value="alpha/beta-Hydrolases"/>
    <property type="match status" value="1"/>
</dbReference>
<comment type="caution">
    <text evidence="4">The sequence shown here is derived from an EMBL/GenBank/DDBJ whole genome shotgun (WGS) entry which is preliminary data.</text>
</comment>
<evidence type="ECO:0000313" key="5">
    <source>
        <dbReference type="Proteomes" id="UP000315010"/>
    </source>
</evidence>
<dbReference type="AlphaFoldDB" id="A0A5C5Z1R3"/>
<organism evidence="4 5">
    <name type="scientific">Novipirellula herctigrandis</name>
    <dbReference type="NCBI Taxonomy" id="2527986"/>
    <lineage>
        <taxon>Bacteria</taxon>
        <taxon>Pseudomonadati</taxon>
        <taxon>Planctomycetota</taxon>
        <taxon>Planctomycetia</taxon>
        <taxon>Pirellulales</taxon>
        <taxon>Pirellulaceae</taxon>
        <taxon>Novipirellula</taxon>
    </lineage>
</organism>
<dbReference type="PANTHER" id="PTHR48081">
    <property type="entry name" value="AB HYDROLASE SUPERFAMILY PROTEIN C4A8.06C"/>
    <property type="match status" value="1"/>
</dbReference>
<dbReference type="EMBL" id="SJPJ01000001">
    <property type="protein sequence ID" value="TWT81322.1"/>
    <property type="molecule type" value="Genomic_DNA"/>
</dbReference>
<dbReference type="Proteomes" id="UP000315010">
    <property type="component" value="Unassembled WGS sequence"/>
</dbReference>
<dbReference type="InterPro" id="IPR029058">
    <property type="entry name" value="AB_hydrolase_fold"/>
</dbReference>
<dbReference type="Gene3D" id="1.10.238.10">
    <property type="entry name" value="EF-hand"/>
    <property type="match status" value="1"/>
</dbReference>
<reference evidence="4 5" key="1">
    <citation type="submission" date="2019-02" db="EMBL/GenBank/DDBJ databases">
        <title>Deep-cultivation of Planctomycetes and their phenomic and genomic characterization uncovers novel biology.</title>
        <authorList>
            <person name="Wiegand S."/>
            <person name="Jogler M."/>
            <person name="Boedeker C."/>
            <person name="Pinto D."/>
            <person name="Vollmers J."/>
            <person name="Rivas-Marin E."/>
            <person name="Kohn T."/>
            <person name="Peeters S.H."/>
            <person name="Heuer A."/>
            <person name="Rast P."/>
            <person name="Oberbeckmann S."/>
            <person name="Bunk B."/>
            <person name="Jeske O."/>
            <person name="Meyerdierks A."/>
            <person name="Storesund J.E."/>
            <person name="Kallscheuer N."/>
            <person name="Luecker S."/>
            <person name="Lage O.M."/>
            <person name="Pohl T."/>
            <person name="Merkel B.J."/>
            <person name="Hornburger P."/>
            <person name="Mueller R.-W."/>
            <person name="Bruemmer F."/>
            <person name="Labrenz M."/>
            <person name="Spormann A.M."/>
            <person name="Op Den Camp H."/>
            <person name="Overmann J."/>
            <person name="Amann R."/>
            <person name="Jetten M.S.M."/>
            <person name="Mascher T."/>
            <person name="Medema M.H."/>
            <person name="Devos D.P."/>
            <person name="Kaster A.-K."/>
            <person name="Ovreas L."/>
            <person name="Rohde M."/>
            <person name="Galperin M.Y."/>
            <person name="Jogler C."/>
        </authorList>
    </citation>
    <scope>NUCLEOTIDE SEQUENCE [LARGE SCALE GENOMIC DNA]</scope>
    <source>
        <strain evidence="4 5">CA13</strain>
    </source>
</reference>
<evidence type="ECO:0000259" key="3">
    <source>
        <dbReference type="Pfam" id="PF20434"/>
    </source>
</evidence>
<dbReference type="Gene3D" id="3.40.50.1820">
    <property type="entry name" value="alpha/beta hydrolase"/>
    <property type="match status" value="1"/>
</dbReference>
<keyword evidence="1" id="KW-0378">Hydrolase</keyword>
<evidence type="ECO:0000313" key="4">
    <source>
        <dbReference type="EMBL" id="TWT81322.1"/>
    </source>
</evidence>
<accession>A0A5C5Z1R3</accession>
<dbReference type="GO" id="GO:0016787">
    <property type="term" value="F:hydrolase activity"/>
    <property type="evidence" value="ECO:0007669"/>
    <property type="project" value="UniProtKB-KW"/>
</dbReference>
<proteinExistence type="predicted"/>
<evidence type="ECO:0000256" key="1">
    <source>
        <dbReference type="ARBA" id="ARBA00022801"/>
    </source>
</evidence>
<dbReference type="Pfam" id="PF20434">
    <property type="entry name" value="BD-FAE"/>
    <property type="match status" value="1"/>
</dbReference>
<gene>
    <name evidence="4" type="ORF">CA13_27740</name>
</gene>